<evidence type="ECO:0000313" key="2">
    <source>
        <dbReference type="EMBL" id="GKX30780.1"/>
    </source>
</evidence>
<organism evidence="2 3">
    <name type="scientific">Vallitalea longa</name>
    <dbReference type="NCBI Taxonomy" id="2936439"/>
    <lineage>
        <taxon>Bacteria</taxon>
        <taxon>Bacillati</taxon>
        <taxon>Bacillota</taxon>
        <taxon>Clostridia</taxon>
        <taxon>Lachnospirales</taxon>
        <taxon>Vallitaleaceae</taxon>
        <taxon>Vallitalea</taxon>
    </lineage>
</organism>
<feature type="domain" description="N-acetyltransferase" evidence="1">
    <location>
        <begin position="1"/>
        <end position="71"/>
    </location>
</feature>
<gene>
    <name evidence="2" type="ORF">SH1V18_32600</name>
</gene>
<keyword evidence="3" id="KW-1185">Reference proteome</keyword>
<evidence type="ECO:0000259" key="1">
    <source>
        <dbReference type="PROSITE" id="PS51186"/>
    </source>
</evidence>
<dbReference type="AlphaFoldDB" id="A0A9W6DFN7"/>
<dbReference type="InterPro" id="IPR016181">
    <property type="entry name" value="Acyl_CoA_acyltransferase"/>
</dbReference>
<dbReference type="GO" id="GO:0016747">
    <property type="term" value="F:acyltransferase activity, transferring groups other than amino-acyl groups"/>
    <property type="evidence" value="ECO:0007669"/>
    <property type="project" value="InterPro"/>
</dbReference>
<protein>
    <recommendedName>
        <fullName evidence="1">N-acetyltransferase domain-containing protein</fullName>
    </recommendedName>
</protein>
<dbReference type="PROSITE" id="PS51186">
    <property type="entry name" value="GNAT"/>
    <property type="match status" value="1"/>
</dbReference>
<evidence type="ECO:0000313" key="3">
    <source>
        <dbReference type="Proteomes" id="UP001144256"/>
    </source>
</evidence>
<reference evidence="2" key="1">
    <citation type="submission" date="2022-06" db="EMBL/GenBank/DDBJ databases">
        <title>Vallitalea longa sp. nov., an anaerobic bacterium isolated from marine sediment.</title>
        <authorList>
            <person name="Hirano S."/>
            <person name="Terahara T."/>
            <person name="Mori K."/>
            <person name="Hamada M."/>
            <person name="Matsumoto R."/>
            <person name="Kobayashi T."/>
        </authorList>
    </citation>
    <scope>NUCLEOTIDE SEQUENCE</scope>
    <source>
        <strain evidence="2">SH18-1</strain>
    </source>
</reference>
<sequence>MGHLFVDVDSQGIGIGRKLIEYTKDKYDKLTLAVYKENKKAVGFYKKVGFVVKDECVNEETNAVEYMMSFEE</sequence>
<dbReference type="Proteomes" id="UP001144256">
    <property type="component" value="Unassembled WGS sequence"/>
</dbReference>
<dbReference type="Gene3D" id="3.40.630.30">
    <property type="match status" value="1"/>
</dbReference>
<accession>A0A9W6DFN7</accession>
<dbReference type="EMBL" id="BRLB01000011">
    <property type="protein sequence ID" value="GKX30780.1"/>
    <property type="molecule type" value="Genomic_DNA"/>
</dbReference>
<proteinExistence type="predicted"/>
<name>A0A9W6DFN7_9FIRM</name>
<dbReference type="Pfam" id="PF13673">
    <property type="entry name" value="Acetyltransf_10"/>
    <property type="match status" value="1"/>
</dbReference>
<dbReference type="InterPro" id="IPR000182">
    <property type="entry name" value="GNAT_dom"/>
</dbReference>
<comment type="caution">
    <text evidence="2">The sequence shown here is derived from an EMBL/GenBank/DDBJ whole genome shotgun (WGS) entry which is preliminary data.</text>
</comment>
<dbReference type="RefSeq" id="WP_330680762.1">
    <property type="nucleotide sequence ID" value="NZ_BRLB01000011.1"/>
</dbReference>
<dbReference type="SUPFAM" id="SSF55729">
    <property type="entry name" value="Acyl-CoA N-acyltransferases (Nat)"/>
    <property type="match status" value="1"/>
</dbReference>